<gene>
    <name evidence="2" type="ORF">IJ22_44230</name>
</gene>
<protein>
    <submittedName>
        <fullName evidence="2">G:T/U mismatch-specific DNA glycosylase-like protein</fullName>
    </submittedName>
</protein>
<dbReference type="PATRIC" id="fig|162209.4.peg.4670"/>
<dbReference type="InterPro" id="IPR036895">
    <property type="entry name" value="Uracil-DNA_glycosylase-like_sf"/>
</dbReference>
<dbReference type="CDD" id="cd10032">
    <property type="entry name" value="UDG-F6_HDG"/>
    <property type="match status" value="1"/>
</dbReference>
<dbReference type="InterPro" id="IPR026353">
    <property type="entry name" value="Hypoxan-DNA_Glyclase"/>
</dbReference>
<dbReference type="SMART" id="SM00987">
    <property type="entry name" value="UreE_C"/>
    <property type="match status" value="1"/>
</dbReference>
<reference evidence="3" key="1">
    <citation type="submission" date="2015-12" db="EMBL/GenBank/DDBJ databases">
        <title>Complete genome sequences of two moderately thermophilic Paenibacillus species.</title>
        <authorList>
            <person name="Butler R.III."/>
            <person name="Wang J."/>
            <person name="Stark B.C."/>
            <person name="Pombert J.-F."/>
        </authorList>
    </citation>
    <scope>NUCLEOTIDE SEQUENCE [LARGE SCALE GENOMIC DNA]</scope>
    <source>
        <strain evidence="3">32O-Y</strain>
    </source>
</reference>
<dbReference type="KEGG" id="pnp:IJ22_44230"/>
<evidence type="ECO:0000313" key="2">
    <source>
        <dbReference type="EMBL" id="ALS24709.1"/>
    </source>
</evidence>
<dbReference type="AlphaFoldDB" id="A0A0U2WB50"/>
<dbReference type="SMART" id="SM00986">
    <property type="entry name" value="UDG"/>
    <property type="match status" value="1"/>
</dbReference>
<proteinExistence type="predicted"/>
<dbReference type="InterPro" id="IPR005122">
    <property type="entry name" value="Uracil-DNA_glycosylase-like"/>
</dbReference>
<dbReference type="Gene3D" id="3.40.470.10">
    <property type="entry name" value="Uracil-DNA glycosylase-like domain"/>
    <property type="match status" value="1"/>
</dbReference>
<dbReference type="OrthoDB" id="9799921at2"/>
<evidence type="ECO:0000259" key="1">
    <source>
        <dbReference type="SMART" id="SM00986"/>
    </source>
</evidence>
<reference evidence="2 3" key="2">
    <citation type="journal article" date="2016" name="Genome Announc.">
        <title>Complete Genome Sequences of Two Interactive Moderate Thermophiles, Paenibacillus napthalenovorans 32O-Y and Paenibacillus sp. 32O-W.</title>
        <authorList>
            <person name="Butler R.R.III."/>
            <person name="Wang J."/>
            <person name="Stark B.C."/>
            <person name="Pombert J.F."/>
        </authorList>
    </citation>
    <scope>NUCLEOTIDE SEQUENCE [LARGE SCALE GENOMIC DNA]</scope>
    <source>
        <strain evidence="2 3">32O-Y</strain>
    </source>
</reference>
<keyword evidence="3" id="KW-1185">Reference proteome</keyword>
<dbReference type="Proteomes" id="UP000061660">
    <property type="component" value="Chromosome"/>
</dbReference>
<dbReference type="NCBIfam" id="TIGR04274">
    <property type="entry name" value="hypoxanDNAglyco"/>
    <property type="match status" value="1"/>
</dbReference>
<sequence>MKETNQPRGPLLTGFPPVADERCRILIIGSMPGKASLDVGQYYGHPRNHFWRLLYTLLDGGAPEPSYEARIRFALSRRVALWDVLRSCERQGSLDAAIRRPEANDFERFYQRCPYIRFVFFNGSASEQLYRRYVKPVEKDAALRCYRLLPSSSPARAMTFSAKLEAWQPLREAWLSGAEG</sequence>
<name>A0A0U2WB50_9BACL</name>
<feature type="domain" description="Uracil-DNA glycosylase-like" evidence="1">
    <location>
        <begin position="16"/>
        <end position="171"/>
    </location>
</feature>
<dbReference type="Pfam" id="PF03167">
    <property type="entry name" value="UDG"/>
    <property type="match status" value="1"/>
</dbReference>
<organism evidence="2 3">
    <name type="scientific">Paenibacillus naphthalenovorans</name>
    <dbReference type="NCBI Taxonomy" id="162209"/>
    <lineage>
        <taxon>Bacteria</taxon>
        <taxon>Bacillati</taxon>
        <taxon>Bacillota</taxon>
        <taxon>Bacilli</taxon>
        <taxon>Bacillales</taxon>
        <taxon>Paenibacillaceae</taxon>
        <taxon>Paenibacillus</taxon>
    </lineage>
</organism>
<dbReference type="STRING" id="162209.IJ22_44230"/>
<accession>A0A0U2WB50</accession>
<dbReference type="RefSeq" id="WP_062410279.1">
    <property type="nucleotide sequence ID" value="NZ_CP013652.1"/>
</dbReference>
<dbReference type="EMBL" id="CP013652">
    <property type="protein sequence ID" value="ALS24709.1"/>
    <property type="molecule type" value="Genomic_DNA"/>
</dbReference>
<dbReference type="SUPFAM" id="SSF52141">
    <property type="entry name" value="Uracil-DNA glycosylase-like"/>
    <property type="match status" value="1"/>
</dbReference>
<evidence type="ECO:0000313" key="3">
    <source>
        <dbReference type="Proteomes" id="UP000061660"/>
    </source>
</evidence>